<dbReference type="PANTHER" id="PTHR30087">
    <property type="entry name" value="INNER MEMBRANE PROTEIN"/>
    <property type="match status" value="1"/>
</dbReference>
<dbReference type="Proteomes" id="UP000565262">
    <property type="component" value="Unassembled WGS sequence"/>
</dbReference>
<organism evidence="2 3">
    <name type="scientific">Oceanospirillum sediminis</name>
    <dbReference type="NCBI Taxonomy" id="2760088"/>
    <lineage>
        <taxon>Bacteria</taxon>
        <taxon>Pseudomonadati</taxon>
        <taxon>Pseudomonadota</taxon>
        <taxon>Gammaproteobacteria</taxon>
        <taxon>Oceanospirillales</taxon>
        <taxon>Oceanospirillaceae</taxon>
        <taxon>Oceanospirillum</taxon>
    </lineage>
</organism>
<gene>
    <name evidence="2" type="ORF">H4O21_19490</name>
</gene>
<dbReference type="InterPro" id="IPR017087">
    <property type="entry name" value="UCP037004"/>
</dbReference>
<dbReference type="PANTHER" id="PTHR30087:SF0">
    <property type="entry name" value="INNER MEMBRANE PROTEIN"/>
    <property type="match status" value="1"/>
</dbReference>
<dbReference type="InterPro" id="IPR007553">
    <property type="entry name" value="2-thiour_desulf"/>
</dbReference>
<dbReference type="Pfam" id="PF08349">
    <property type="entry name" value="DUF1722"/>
    <property type="match status" value="1"/>
</dbReference>
<dbReference type="Pfam" id="PF04463">
    <property type="entry name" value="2-thiour_desulf"/>
    <property type="match status" value="1"/>
</dbReference>
<protein>
    <submittedName>
        <fullName evidence="2">DUF1722 domain-containing protein</fullName>
    </submittedName>
</protein>
<dbReference type="EMBL" id="JACJFM010000035">
    <property type="protein sequence ID" value="MBB1488796.1"/>
    <property type="molecule type" value="Genomic_DNA"/>
</dbReference>
<reference evidence="2 3" key="1">
    <citation type="submission" date="2020-08" db="EMBL/GenBank/DDBJ databases">
        <title>Oceanospirillum sp. nov. isolated from marine sediment.</title>
        <authorList>
            <person name="Ji X."/>
        </authorList>
    </citation>
    <scope>NUCLEOTIDE SEQUENCE [LARGE SCALE GENOMIC DNA]</scope>
    <source>
        <strain evidence="2 3">D5</strain>
    </source>
</reference>
<sequence length="327" mass="37190">MSDLSSLLFPENEIRIGISQCLLGSEVRFDGGHKKSRFCTDTLGKYVKYVPVCPEAGAGLGIPREPIRLVDREAEGIRVRGTRSDDDYTEVLESFTQETVPKLDHLCGYIFLGKSPSCGMERVKVYRLNGHLADVRKSGVFAEAIMETYPALPTEESGRLNDPVLRESFLTRVFAYSSWQVMKREGITPGKLIEFHTQYKPLLMAHNQQAYRDIGAWLAGVNKENIAEKAEEYLPRMMAILKQPASRKNHTNALMHLQGYLKKSLSSKERQHLRDTIDQYRTGQIPLIAPLVLMRHLFEVHGCDYAGNYRYLFPYPEALAMTGEEQR</sequence>
<evidence type="ECO:0000313" key="3">
    <source>
        <dbReference type="Proteomes" id="UP000565262"/>
    </source>
</evidence>
<proteinExistence type="predicted"/>
<evidence type="ECO:0000313" key="2">
    <source>
        <dbReference type="EMBL" id="MBB1488796.1"/>
    </source>
</evidence>
<evidence type="ECO:0000259" key="1">
    <source>
        <dbReference type="Pfam" id="PF08349"/>
    </source>
</evidence>
<feature type="domain" description="DUF1722" evidence="1">
    <location>
        <begin position="200"/>
        <end position="316"/>
    </location>
</feature>
<comment type="caution">
    <text evidence="2">The sequence shown here is derived from an EMBL/GenBank/DDBJ whole genome shotgun (WGS) entry which is preliminary data.</text>
</comment>
<dbReference type="InterPro" id="IPR013560">
    <property type="entry name" value="DUF1722"/>
</dbReference>
<accession>A0A839IXI0</accession>
<dbReference type="PIRSF" id="PIRSF037004">
    <property type="entry name" value="UCP037004"/>
    <property type="match status" value="1"/>
</dbReference>
<name>A0A839IXI0_9GAMM</name>
<keyword evidence="3" id="KW-1185">Reference proteome</keyword>
<dbReference type="RefSeq" id="WP_182810564.1">
    <property type="nucleotide sequence ID" value="NZ_JACJFM010000035.1"/>
</dbReference>
<dbReference type="AlphaFoldDB" id="A0A839IXI0"/>